<accession>A0ABP8Y3D6</accession>
<dbReference type="PANTHER" id="PTHR47816">
    <property type="entry name" value="RIBOSOMAL RNA SMALL SUBUNIT METHYLTRANSFERASE C"/>
    <property type="match status" value="1"/>
</dbReference>
<proteinExistence type="predicted"/>
<dbReference type="Proteomes" id="UP001500956">
    <property type="component" value="Unassembled WGS sequence"/>
</dbReference>
<keyword evidence="2" id="KW-0698">rRNA processing</keyword>
<dbReference type="PROSITE" id="PS00092">
    <property type="entry name" value="N6_MTASE"/>
    <property type="match status" value="1"/>
</dbReference>
<evidence type="ECO:0000256" key="2">
    <source>
        <dbReference type="ARBA" id="ARBA00022552"/>
    </source>
</evidence>
<evidence type="ECO:0000259" key="6">
    <source>
        <dbReference type="Pfam" id="PF26049"/>
    </source>
</evidence>
<keyword evidence="8" id="KW-1185">Reference proteome</keyword>
<dbReference type="Gene3D" id="3.40.50.150">
    <property type="entry name" value="Vaccinia Virus protein VP39"/>
    <property type="match status" value="2"/>
</dbReference>
<dbReference type="CDD" id="cd02440">
    <property type="entry name" value="AdoMet_MTases"/>
    <property type="match status" value="1"/>
</dbReference>
<sequence length="426" mass="44342">MIVTRASDDVASVMRPDYGRAVTPPVLPASVTAVLDRLVPWPDDGTRADGPVAVDATDRLLLTEAAERLATAAAGDVVVVGDRFGALTLGVLALGAPDVRTHTDAVDAEVALQHNLQAAELPAGPTAVVHGTLEPSLLDGARLVLLQLPKSLAELTEIAEAVARHAADDVTVLAGGRIKHMTRAMNDVLGDRFVEVHATLARSKSRALVASGTRPEARVADPLHPARERLVDPELLAAATPTDGGTPPDHLDVVAHGGTFAGPALDHGTRFLLGTAGRWPAADRVRDAVDLGSGTGLLSVVLARRYPAARVVASDRSAAAVASTRATLAANGVSAVVQRGDAGADLPDASADVVLLNPPFHDRAGVSTDAAHRMFAAAGRLLRPGGELWCVYNTRLRYRGSLARAVGPTDHVAQDPRFTVTRSRKV</sequence>
<reference evidence="8" key="1">
    <citation type="journal article" date="2019" name="Int. J. Syst. Evol. Microbiol.">
        <title>The Global Catalogue of Microorganisms (GCM) 10K type strain sequencing project: providing services to taxonomists for standard genome sequencing and annotation.</title>
        <authorList>
            <consortium name="The Broad Institute Genomics Platform"/>
            <consortium name="The Broad Institute Genome Sequencing Center for Infectious Disease"/>
            <person name="Wu L."/>
            <person name="Ma J."/>
        </authorList>
    </citation>
    <scope>NUCLEOTIDE SEQUENCE [LARGE SCALE GENOMIC DNA]</scope>
    <source>
        <strain evidence="8">JCM 18063</strain>
    </source>
</reference>
<evidence type="ECO:0000313" key="8">
    <source>
        <dbReference type="Proteomes" id="UP001500956"/>
    </source>
</evidence>
<organism evidence="7 8">
    <name type="scientific">Isoptericola chiayiensis</name>
    <dbReference type="NCBI Taxonomy" id="579446"/>
    <lineage>
        <taxon>Bacteria</taxon>
        <taxon>Bacillati</taxon>
        <taxon>Actinomycetota</taxon>
        <taxon>Actinomycetes</taxon>
        <taxon>Micrococcales</taxon>
        <taxon>Promicromonosporaceae</taxon>
        <taxon>Isoptericola</taxon>
    </lineage>
</organism>
<dbReference type="GO" id="GO:0008168">
    <property type="term" value="F:methyltransferase activity"/>
    <property type="evidence" value="ECO:0007669"/>
    <property type="project" value="UniProtKB-KW"/>
</dbReference>
<keyword evidence="1" id="KW-0963">Cytoplasm</keyword>
<evidence type="ECO:0000259" key="5">
    <source>
        <dbReference type="Pfam" id="PF05175"/>
    </source>
</evidence>
<name>A0ABP8Y3D6_9MICO</name>
<protein>
    <submittedName>
        <fullName evidence="7">Methyltransferase</fullName>
    </submittedName>
</protein>
<dbReference type="PANTHER" id="PTHR47816:SF5">
    <property type="entry name" value="RIBOSOMAL RNA LARGE SUBUNIT METHYLTRANSFERASE G"/>
    <property type="match status" value="1"/>
</dbReference>
<feature type="domain" description="RlmG N-terminal" evidence="6">
    <location>
        <begin position="53"/>
        <end position="210"/>
    </location>
</feature>
<comment type="caution">
    <text evidence="7">The sequence shown here is derived from an EMBL/GenBank/DDBJ whole genome shotgun (WGS) entry which is preliminary data.</text>
</comment>
<dbReference type="InterPro" id="IPR058679">
    <property type="entry name" value="RlmG_N"/>
</dbReference>
<dbReference type="Pfam" id="PF26049">
    <property type="entry name" value="RLMG_N"/>
    <property type="match status" value="1"/>
</dbReference>
<dbReference type="InterPro" id="IPR046977">
    <property type="entry name" value="RsmC/RlmG"/>
</dbReference>
<evidence type="ECO:0000256" key="3">
    <source>
        <dbReference type="ARBA" id="ARBA00022603"/>
    </source>
</evidence>
<feature type="domain" description="Methyltransferase small" evidence="5">
    <location>
        <begin position="251"/>
        <end position="421"/>
    </location>
</feature>
<gene>
    <name evidence="7" type="ORF">GCM10023216_06430</name>
</gene>
<dbReference type="SUPFAM" id="SSF53335">
    <property type="entry name" value="S-adenosyl-L-methionine-dependent methyltransferases"/>
    <property type="match status" value="1"/>
</dbReference>
<dbReference type="EMBL" id="BAABID010000004">
    <property type="protein sequence ID" value="GAA4720259.1"/>
    <property type="molecule type" value="Genomic_DNA"/>
</dbReference>
<dbReference type="GO" id="GO:0032259">
    <property type="term" value="P:methylation"/>
    <property type="evidence" value="ECO:0007669"/>
    <property type="project" value="UniProtKB-KW"/>
</dbReference>
<evidence type="ECO:0000256" key="1">
    <source>
        <dbReference type="ARBA" id="ARBA00022490"/>
    </source>
</evidence>
<evidence type="ECO:0000256" key="4">
    <source>
        <dbReference type="ARBA" id="ARBA00022679"/>
    </source>
</evidence>
<keyword evidence="3 7" id="KW-0489">Methyltransferase</keyword>
<dbReference type="InterPro" id="IPR007848">
    <property type="entry name" value="Small_mtfrase_dom"/>
</dbReference>
<keyword evidence="4" id="KW-0808">Transferase</keyword>
<dbReference type="Pfam" id="PF05175">
    <property type="entry name" value="MTS"/>
    <property type="match status" value="1"/>
</dbReference>
<dbReference type="InterPro" id="IPR002052">
    <property type="entry name" value="DNA_methylase_N6_adenine_CS"/>
</dbReference>
<evidence type="ECO:0000313" key="7">
    <source>
        <dbReference type="EMBL" id="GAA4720259.1"/>
    </source>
</evidence>
<dbReference type="InterPro" id="IPR029063">
    <property type="entry name" value="SAM-dependent_MTases_sf"/>
</dbReference>